<evidence type="ECO:0000313" key="4">
    <source>
        <dbReference type="Proteomes" id="UP000189940"/>
    </source>
</evidence>
<protein>
    <recommendedName>
        <fullName evidence="2">YncI copper-binding domain-containing protein</fullName>
    </recommendedName>
</protein>
<proteinExistence type="predicted"/>
<gene>
    <name evidence="3" type="ORF">B2M20_08735</name>
</gene>
<evidence type="ECO:0000256" key="1">
    <source>
        <dbReference type="SAM" id="SignalP"/>
    </source>
</evidence>
<feature type="chain" id="PRO_5012189451" description="YncI copper-binding domain-containing protein" evidence="1">
    <location>
        <begin position="28"/>
        <end position="177"/>
    </location>
</feature>
<feature type="domain" description="YncI copper-binding" evidence="2">
    <location>
        <begin position="28"/>
        <end position="173"/>
    </location>
</feature>
<dbReference type="Proteomes" id="UP000189940">
    <property type="component" value="Unassembled WGS sequence"/>
</dbReference>
<evidence type="ECO:0000259" key="2">
    <source>
        <dbReference type="Pfam" id="PF07987"/>
    </source>
</evidence>
<accession>A0A1V4HYL6</accession>
<name>A0A1V4HYL6_NITVU</name>
<keyword evidence="1" id="KW-0732">Signal</keyword>
<sequence length="177" mass="18827">MTRALGSWIGSAVAVAAAIISCNAALAHVTVQPADAPADSYAHLTFTVPHGCNGSATTALRIKLPEGILSAKPQMKTGWNVEIKSKKLETPAQGPHGNTITDVVDEVAWRGGPLPDSLYDTFGLVVRLPDQAGQNLYFSAVQECEQGVERWIEIPQAGQVLDGLHKPAPVVRLKAKR</sequence>
<evidence type="ECO:0000313" key="3">
    <source>
        <dbReference type="EMBL" id="OPH83066.1"/>
    </source>
</evidence>
<reference evidence="3 4" key="1">
    <citation type="submission" date="2017-02" db="EMBL/GenBank/DDBJ databases">
        <title>Genome sequence of the nitrite-oxidizing bacterium Nitrobacter vulgaris strain Ab1.</title>
        <authorList>
            <person name="Mellbye B.L."/>
            <person name="Davis E.W."/>
            <person name="Spieck E."/>
            <person name="Chang J.H."/>
            <person name="Bottomley P.J."/>
            <person name="Sayavedra-Soto L.A."/>
        </authorList>
    </citation>
    <scope>NUCLEOTIDE SEQUENCE [LARGE SCALE GENOMIC DNA]</scope>
    <source>
        <strain evidence="3 4">Ab1</strain>
    </source>
</reference>
<dbReference type="CDD" id="cd08545">
    <property type="entry name" value="YcnI_like"/>
    <property type="match status" value="1"/>
</dbReference>
<dbReference type="InterPro" id="IPR012533">
    <property type="entry name" value="YcnI-copper_dom"/>
</dbReference>
<dbReference type="Gene3D" id="2.60.40.2230">
    <property type="entry name" value="Uncharacterised protein YcnI-like PF07987, DUF1775"/>
    <property type="match status" value="1"/>
</dbReference>
<dbReference type="Pfam" id="PF07987">
    <property type="entry name" value="DUF1775"/>
    <property type="match status" value="1"/>
</dbReference>
<dbReference type="AlphaFoldDB" id="A0A1V4HYL6"/>
<dbReference type="OrthoDB" id="9796962at2"/>
<dbReference type="RefSeq" id="WP_079446665.1">
    <property type="nucleotide sequence ID" value="NZ_MWPQ01000039.1"/>
</dbReference>
<dbReference type="InterPro" id="IPR038507">
    <property type="entry name" value="YcnI-like_sf"/>
</dbReference>
<organism evidence="3 4">
    <name type="scientific">Nitrobacter vulgaris</name>
    <dbReference type="NCBI Taxonomy" id="29421"/>
    <lineage>
        <taxon>Bacteria</taxon>
        <taxon>Pseudomonadati</taxon>
        <taxon>Pseudomonadota</taxon>
        <taxon>Alphaproteobacteria</taxon>
        <taxon>Hyphomicrobiales</taxon>
        <taxon>Nitrobacteraceae</taxon>
        <taxon>Nitrobacter</taxon>
    </lineage>
</organism>
<feature type="signal peptide" evidence="1">
    <location>
        <begin position="1"/>
        <end position="27"/>
    </location>
</feature>
<dbReference type="STRING" id="29421.B2M20_08735"/>
<dbReference type="PROSITE" id="PS51257">
    <property type="entry name" value="PROKAR_LIPOPROTEIN"/>
    <property type="match status" value="1"/>
</dbReference>
<dbReference type="EMBL" id="MWPQ01000039">
    <property type="protein sequence ID" value="OPH83066.1"/>
    <property type="molecule type" value="Genomic_DNA"/>
</dbReference>
<keyword evidence="4" id="KW-1185">Reference proteome</keyword>
<comment type="caution">
    <text evidence="3">The sequence shown here is derived from an EMBL/GenBank/DDBJ whole genome shotgun (WGS) entry which is preliminary data.</text>
</comment>